<evidence type="ECO:0000256" key="2">
    <source>
        <dbReference type="SAM" id="MobiDB-lite"/>
    </source>
</evidence>
<protein>
    <recommendedName>
        <fullName evidence="3">DUF676 domain-containing protein</fullName>
    </recommendedName>
</protein>
<dbReference type="InterPro" id="IPR044294">
    <property type="entry name" value="Lipase-like"/>
</dbReference>
<dbReference type="InterPro" id="IPR007751">
    <property type="entry name" value="DUF676_lipase-like"/>
</dbReference>
<comment type="caution">
    <text evidence="4">The sequence shown here is derived from an EMBL/GenBank/DDBJ whole genome shotgun (WGS) entry which is preliminary data.</text>
</comment>
<evidence type="ECO:0000313" key="5">
    <source>
        <dbReference type="Proteomes" id="UP000245609"/>
    </source>
</evidence>
<keyword evidence="5" id="KW-1185">Reference proteome</keyword>
<reference evidence="4 5" key="1">
    <citation type="journal article" date="2018" name="MBio">
        <title>Comparative Genomics Reveals the Core Gene Toolbox for the Fungus-Insect Symbiosis.</title>
        <authorList>
            <person name="Wang Y."/>
            <person name="Stata M."/>
            <person name="Wang W."/>
            <person name="Stajich J.E."/>
            <person name="White M.M."/>
            <person name="Moncalvo J.M."/>
        </authorList>
    </citation>
    <scope>NUCLEOTIDE SEQUENCE [LARGE SCALE GENOMIC DNA]</scope>
    <source>
        <strain evidence="4 5">SC-DP-2</strain>
    </source>
</reference>
<feature type="compositionally biased region" description="Polar residues" evidence="2">
    <location>
        <begin position="606"/>
        <end position="620"/>
    </location>
</feature>
<dbReference type="EMBL" id="MBFS01000507">
    <property type="protein sequence ID" value="PVV02329.1"/>
    <property type="molecule type" value="Genomic_DNA"/>
</dbReference>
<dbReference type="PANTHER" id="PTHR12482">
    <property type="entry name" value="LIPASE ROG1-RELATED-RELATED"/>
    <property type="match status" value="1"/>
</dbReference>
<feature type="domain" description="DUF676" evidence="3">
    <location>
        <begin position="245"/>
        <end position="415"/>
    </location>
</feature>
<evidence type="ECO:0000259" key="3">
    <source>
        <dbReference type="Pfam" id="PF05057"/>
    </source>
</evidence>
<evidence type="ECO:0000313" key="4">
    <source>
        <dbReference type="EMBL" id="PVV02329.1"/>
    </source>
</evidence>
<dbReference type="InterPro" id="IPR029058">
    <property type="entry name" value="AB_hydrolase_fold"/>
</dbReference>
<gene>
    <name evidence="4" type="ORF">BB560_003221</name>
</gene>
<dbReference type="PANTHER" id="PTHR12482:SF62">
    <property type="entry name" value="LIPASE ROG1-RELATED"/>
    <property type="match status" value="1"/>
</dbReference>
<feature type="region of interest" description="Disordered" evidence="2">
    <location>
        <begin position="487"/>
        <end position="508"/>
    </location>
</feature>
<feature type="region of interest" description="Disordered" evidence="2">
    <location>
        <begin position="606"/>
        <end position="668"/>
    </location>
</feature>
<evidence type="ECO:0000256" key="1">
    <source>
        <dbReference type="ARBA" id="ARBA00007920"/>
    </source>
</evidence>
<feature type="compositionally biased region" description="Low complexity" evidence="2">
    <location>
        <begin position="650"/>
        <end position="668"/>
    </location>
</feature>
<dbReference type="Pfam" id="PF05057">
    <property type="entry name" value="DUF676"/>
    <property type="match status" value="1"/>
</dbReference>
<organism evidence="4 5">
    <name type="scientific">Smittium megazygosporum</name>
    <dbReference type="NCBI Taxonomy" id="133381"/>
    <lineage>
        <taxon>Eukaryota</taxon>
        <taxon>Fungi</taxon>
        <taxon>Fungi incertae sedis</taxon>
        <taxon>Zoopagomycota</taxon>
        <taxon>Kickxellomycotina</taxon>
        <taxon>Harpellomycetes</taxon>
        <taxon>Harpellales</taxon>
        <taxon>Legeriomycetaceae</taxon>
        <taxon>Smittium</taxon>
    </lineage>
</organism>
<dbReference type="Proteomes" id="UP000245609">
    <property type="component" value="Unassembled WGS sequence"/>
</dbReference>
<name>A0A2T9ZCL0_9FUNG</name>
<dbReference type="AlphaFoldDB" id="A0A2T9ZCL0"/>
<proteinExistence type="inferred from homology"/>
<dbReference type="GO" id="GO:0047372">
    <property type="term" value="F:monoacylglycerol lipase activity"/>
    <property type="evidence" value="ECO:0007669"/>
    <property type="project" value="TreeGrafter"/>
</dbReference>
<dbReference type="OrthoDB" id="5368485at2759"/>
<comment type="similarity">
    <text evidence="1">Belongs to the putative lipase ROG1 family.</text>
</comment>
<sequence length="726" mass="81381">MAAALMTRAQNLLNLDSDELLLERISGSMSVGDVCRYQLYVSVPLEYKEFHFLYKDLFNNKTDFMVFDRRVNGSKKGWDLASVPENLIISVNNTSPIRKNLSLLKQEGPHALSVLVKPELPSLLGPDFYYSKNHPTILCGSSWSTKVPLRELVIQELEDLLDNHKSSRLSIDPENNIVLEFNYIIDAVSEVILPPAAVSFEIDIKAVVHNQSSPIHASITLELVSDTASIFKLPDPSIFIDEAETGVHLFVLSHGLHGSRNEMIYLTEQLKLKSSTKRKFLGADGNRRLVVLSHDVNHGNTTDGVEAGGKRIANKILEYVSWLKLADTHHPKPPSQKKSRHRISFIGHSLGGLYNLSCLEFLSIATNGSFFDIFEPTNFVTLATPWLGIFEMGNLAKLACSWGFLKQTGKDLVLDYNNKIALDSVSSPENDFLESKLLQINNPPSITSASNPWHPKLILDPLYTISRYALSIIGLIDKDRDNLVRREQRSESEPITKLLQQPTSDQEPGHAELLQQLQNEISLTKELEYKLWSLSNSLDPIVFDSVIPEIDSTDFEAISGFDDLNDLNLEIYDYRNTKIPGGFGDHINMTANQNLMEIDGVDISKSSSDSNIHAHTSNTIDLDDGVGKGMGIDTGNKTKLNRVHSATPEQSQSQSQKQKQKQISQFSSSTARIRKVAQNWHTNISWRVIIVEFDFDAHNSIIVRREGSNHNGIFVIHHCLDNHDLD</sequence>
<dbReference type="SUPFAM" id="SSF53474">
    <property type="entry name" value="alpha/beta-Hydrolases"/>
    <property type="match status" value="1"/>
</dbReference>
<dbReference type="Gene3D" id="3.40.50.1820">
    <property type="entry name" value="alpha/beta hydrolase"/>
    <property type="match status" value="1"/>
</dbReference>
<accession>A0A2T9ZCL0</accession>